<dbReference type="InterPro" id="IPR001940">
    <property type="entry name" value="Peptidase_S1C"/>
</dbReference>
<dbReference type="RefSeq" id="WP_169379747.1">
    <property type="nucleotide sequence ID" value="NZ_JAAXLA010000004.1"/>
</dbReference>
<dbReference type="Proteomes" id="UP000820669">
    <property type="component" value="Unassembled WGS sequence"/>
</dbReference>
<gene>
    <name evidence="1" type="ORF">HF526_03435</name>
</gene>
<keyword evidence="2" id="KW-1185">Reference proteome</keyword>
<comment type="caution">
    <text evidence="1">The sequence shown here is derived from an EMBL/GenBank/DDBJ whole genome shotgun (WGS) entry which is preliminary data.</text>
</comment>
<reference evidence="1 2" key="1">
    <citation type="submission" date="2020-04" db="EMBL/GenBank/DDBJ databases">
        <authorList>
            <person name="Klaysubun C."/>
            <person name="Duangmal K."/>
            <person name="Lipun K."/>
        </authorList>
    </citation>
    <scope>NUCLEOTIDE SEQUENCE [LARGE SCALE GENOMIC DNA]</scope>
    <source>
        <strain evidence="1 2">K10HN5</strain>
    </source>
</reference>
<organism evidence="1 2">
    <name type="scientific">Pseudonocardia acidicola</name>
    <dbReference type="NCBI Taxonomy" id="2724939"/>
    <lineage>
        <taxon>Bacteria</taxon>
        <taxon>Bacillati</taxon>
        <taxon>Actinomycetota</taxon>
        <taxon>Actinomycetes</taxon>
        <taxon>Pseudonocardiales</taxon>
        <taxon>Pseudonocardiaceae</taxon>
        <taxon>Pseudonocardia</taxon>
    </lineage>
</organism>
<sequence length="241" mass="23724">MRYTALVAALVLMSVIGGVSGAVGMHRLDQAATGWTSPAGPMNVPAVVAAVQPAVMRIEVTVSAGRMAGSGIVLTPTGDLVTNAHVMQDATAARLTGLNGTYTARVVAKSPADDLAWLHIDDASGLPVARLGDSGAVRVGEDVVAIGNGLDLAGAPSVTRGIVSALGRSTDSLDGLIQTDAAISSGNSGGALVDPTGAVIGITSEAAVGNPSTTTENIGFVIPSARVVSVLRGLGLAVPGG</sequence>
<evidence type="ECO:0000313" key="1">
    <source>
        <dbReference type="EMBL" id="NMH96379.1"/>
    </source>
</evidence>
<dbReference type="EMBL" id="JAAXLA010000004">
    <property type="protein sequence ID" value="NMH96379.1"/>
    <property type="molecule type" value="Genomic_DNA"/>
</dbReference>
<dbReference type="PANTHER" id="PTHR22939:SF129">
    <property type="entry name" value="SERINE PROTEASE HTRA2, MITOCHONDRIAL"/>
    <property type="match status" value="1"/>
</dbReference>
<evidence type="ECO:0000313" key="2">
    <source>
        <dbReference type="Proteomes" id="UP000820669"/>
    </source>
</evidence>
<name>A0ABX1S7Z7_9PSEU</name>
<dbReference type="SUPFAM" id="SSF50494">
    <property type="entry name" value="Trypsin-like serine proteases"/>
    <property type="match status" value="1"/>
</dbReference>
<dbReference type="InterPro" id="IPR009003">
    <property type="entry name" value="Peptidase_S1_PA"/>
</dbReference>
<dbReference type="PRINTS" id="PR00834">
    <property type="entry name" value="PROTEASES2C"/>
</dbReference>
<accession>A0ABX1S7Z7</accession>
<protein>
    <submittedName>
        <fullName evidence="1">Trypsin-like serine protease</fullName>
    </submittedName>
</protein>
<dbReference type="Pfam" id="PF13365">
    <property type="entry name" value="Trypsin_2"/>
    <property type="match status" value="1"/>
</dbReference>
<dbReference type="Gene3D" id="2.40.10.120">
    <property type="match status" value="1"/>
</dbReference>
<proteinExistence type="predicted"/>
<dbReference type="PANTHER" id="PTHR22939">
    <property type="entry name" value="SERINE PROTEASE FAMILY S1C HTRA-RELATED"/>
    <property type="match status" value="1"/>
</dbReference>